<feature type="compositionally biased region" description="Acidic residues" evidence="7">
    <location>
        <begin position="160"/>
        <end position="177"/>
    </location>
</feature>
<evidence type="ECO:0000256" key="4">
    <source>
        <dbReference type="ARBA" id="ARBA00022801"/>
    </source>
</evidence>
<dbReference type="Pfam" id="PF00176">
    <property type="entry name" value="SNF2-rel_dom"/>
    <property type="match status" value="1"/>
</dbReference>
<dbReference type="EMBL" id="JABMIG020000171">
    <property type="protein sequence ID" value="KAL3787638.1"/>
    <property type="molecule type" value="Genomic_DNA"/>
</dbReference>
<dbReference type="Pfam" id="PF00271">
    <property type="entry name" value="Helicase_C"/>
    <property type="match status" value="1"/>
</dbReference>
<organism evidence="11 12">
    <name type="scientific">Cyclotella cryptica</name>
    <dbReference type="NCBI Taxonomy" id="29204"/>
    <lineage>
        <taxon>Eukaryota</taxon>
        <taxon>Sar</taxon>
        <taxon>Stramenopiles</taxon>
        <taxon>Ochrophyta</taxon>
        <taxon>Bacillariophyta</taxon>
        <taxon>Coscinodiscophyceae</taxon>
        <taxon>Thalassiosirophycidae</taxon>
        <taxon>Stephanodiscales</taxon>
        <taxon>Stephanodiscaceae</taxon>
        <taxon>Cyclotella</taxon>
    </lineage>
</organism>
<dbReference type="PROSITE" id="PS51194">
    <property type="entry name" value="HELICASE_CTER"/>
    <property type="match status" value="1"/>
</dbReference>
<feature type="compositionally biased region" description="Low complexity" evidence="7">
    <location>
        <begin position="451"/>
        <end position="468"/>
    </location>
</feature>
<dbReference type="PANTHER" id="PTHR45623:SF11">
    <property type="entry name" value="KISMET, ISOFORM C"/>
    <property type="match status" value="1"/>
</dbReference>
<feature type="region of interest" description="Disordered" evidence="7">
    <location>
        <begin position="1311"/>
        <end position="1340"/>
    </location>
</feature>
<evidence type="ECO:0000256" key="3">
    <source>
        <dbReference type="ARBA" id="ARBA00022741"/>
    </source>
</evidence>
<dbReference type="GO" id="GO:0005634">
    <property type="term" value="C:nucleus"/>
    <property type="evidence" value="ECO:0007669"/>
    <property type="project" value="UniProtKB-SubCell"/>
</dbReference>
<dbReference type="PROSITE" id="PS51192">
    <property type="entry name" value="HELICASE_ATP_BIND_1"/>
    <property type="match status" value="1"/>
</dbReference>
<feature type="compositionally biased region" description="Basic residues" evidence="7">
    <location>
        <begin position="181"/>
        <end position="192"/>
    </location>
</feature>
<feature type="compositionally biased region" description="Basic residues" evidence="7">
    <location>
        <begin position="1360"/>
        <end position="1373"/>
    </location>
</feature>
<dbReference type="Proteomes" id="UP001516023">
    <property type="component" value="Unassembled WGS sequence"/>
</dbReference>
<feature type="domain" description="Chromo" evidence="8">
    <location>
        <begin position="546"/>
        <end position="615"/>
    </location>
</feature>
<evidence type="ECO:0000256" key="6">
    <source>
        <dbReference type="ARBA" id="ARBA00023242"/>
    </source>
</evidence>
<comment type="subcellular location">
    <subcellularLocation>
        <location evidence="1">Nucleus</location>
    </subcellularLocation>
</comment>
<dbReference type="SMART" id="SM00490">
    <property type="entry name" value="HELICc"/>
    <property type="match status" value="1"/>
</dbReference>
<dbReference type="InterPro" id="IPR000953">
    <property type="entry name" value="Chromo/chromo_shadow_dom"/>
</dbReference>
<dbReference type="GO" id="GO:0016787">
    <property type="term" value="F:hydrolase activity"/>
    <property type="evidence" value="ECO:0007669"/>
    <property type="project" value="UniProtKB-KW"/>
</dbReference>
<feature type="domain" description="Helicase C-terminal" evidence="10">
    <location>
        <begin position="1022"/>
        <end position="1185"/>
    </location>
</feature>
<dbReference type="InterPro" id="IPR038718">
    <property type="entry name" value="SNF2-like_sf"/>
</dbReference>
<sequence length="2338" mass="262661">MALDLIMSSGQDNATSSGFTIPKKIPKKNRDAPLSAASLVPPRNDVAHHRSSTLKPASNGQPQPLKKLRSIGSESTSPPRESSPPPPSSAHIQIKSVDPLVIRIKTDGIPFRNSNIASKTSRIRRKSSAQSLASTDASPSPSDGIRTSGRKPRRKRYIDELENTDSDDFMTSGEEEEAEKRRMKRIAKKKQKKVESEPEPLEVEEEASFNHYQHGGNHYPLLTQNEIPGSIYDIEGPPSGELNHLWYSREPFLHVFVIDKILAWKTRPVTYLESCEPSAIAMEEEKSIANGDPAVAPKGKNLYKLGFDEAVKLKDMAILNTGNDFRKRMDISRINPGSCPHVKKLASNQEAVKTKKGDCAPKFKAVASTTEREEVLLIKWRGRSYLHCSWERKRDLEKFDHSTQLGSARAKISRFYQSQVMALGDDWKKVLEDGRKAASTPAGHHAHHSHTTTGATNGTPPSDVADSGDGAKDSSDEEEYFSPLYLEVERILGCDESEVDMNVLAKQRAVNIRDEKKALKKREKDDAEEEMWLKGETTENPDNDVKDREKSLSDIQQMEEDGIWDPEDNVRYIVKWKGLQLTDATWEYWLDIKRDFVDEVEDFWYRQKVPSTNEIKLISNASHPHPKDFKKMTESPLFGVSSKERPVAKLDDGEDSEATGDTDTGPVLKLRAYQLEGVNWLLWNWYNRRSCILADEMGLGKTIQSIGFLNQLQRIQETKIRGPFLVVAPLSLVSQWESESKEWAPDMNVVLYHGGADAREFLVKEEFYYTDQFTSKSTALSLRRKHITKFHVLITTYEIVLKDVSVLSKIHWKALIVDEAHRLKNIKSRLFEDLASVPRDFCLLLTGTPLQNSTEELWALLHFCDPSGFGSKDDFTAKFGQLTDASQVASLHTILRPYLLRRVKEDVEKALPPKEETILEVSLTPIQKSFYKAIYERNTSFLYKGAKANNAPSLMNVMMELRKCCNHPFLIRGAEDRIIGDAATTERKALAASNESNGTQYYIDYARLTGEQLVKSSGKFVLLSKLLPKLYDGGHKVLIFSQMVRVLDLLQELLQLKHYKYERLDGSTSASARNAAVDRFRRESFQRFVMLLSTRAGGLGLNLTAADTVIIFDSDWNPQNDLQAMARAHRIGQTRSVRVYRLLTAKTYEMHMFHSASLKLGLDRAVLAHQRQNVEETSSSKRKSKAEREEQAKEIDELLKKGAYDVFREDDDNEAQKFMETDIDQLLEQSSRKVTYGETATSSLSSGLGSFSKASFVASTGDGDGKDVDLDDPDFWAKAVGLQAPPEDMDPNMMLIIDDGSKRARKQVQVFDPHSEMMEAERKEKEKLEQEAQKEQERKDLLRLEKILRKEAEREEKRESSKRKPSRRRRKSAKSLSLKKNEKSEKAAERARAAKIVKAEREKAAKEVKIFYNERKTDRKRALKRAEHEDPVYERVKQAWDTTQRNRVVNAILRFGFGRFCKVRSESNFTSLPIQDIEVFARSYVYQLGLQAASTLLSSIDCGEISIDSIDNEIHRSLHNVLGSVVEAGRDFEWICQAILVSLCMHLRTKTHEAHVRLPLCLAEPDYVGFLGAAYGSVRCLHRISFLSRLNSIVEEATDRVIHDLGQDEMGRRGCPDCSTLDLDLKARHVSTEEIMYALGANLVSNGSQSVASEHFLTWDKSCDIGLVLGTFIHGLGNYEAMRHDEDLPFISRIKYYVSECNPSEAESHRRFEQAAAAARTVFDTALDTLKRKFQEQTTAAVAAVVAANKGTAPDLKSTYVVQSQKLDDDDIITVPRLKEAAVKAFREPCDPLSIVAVVSDRVGKGPGGREILVPYCPLPLPDSKHLDNLLLHIVNSIEDTKCGGQTHSVNRVRGSFRADVWTQPAPRVTSVGRSLFAGCLAITDKKRPLDNTSDYFSGAASPELASIAVGADSSRYERGSCVPLVVTRFGLGAILHADDSIVEVVSKSAVKKEGNGAVMAHIDPMPDDSNHTFTQPETDPPNKGNEIQTPSNLSQILVKEDNTAQQIFPAWQYIINDTKLRAFLCTSILFSGYPSSTPSESFSEASSDLLDEIKKHPSLSFLLVTTKTTFFSMEDAIGHALKAAGFDWSEKKESVEEYYQSVLFPHCLRLCLLLSGELNKIATLQGPSSLNGLNSIPDPFLPIECHSEEAMTRAYIILRRAKLMKALRFIVGGGVPFPVTKSVLHGPLLRRLTSEVPVWWCPWIHDLGLLVHAAFYGLESTIIELPCLQRPFIEQHIREVFINGENPCLPRCFLEKASENELNTWVSVHAEQFPTPNVIERRLALLCAELTRDTEVQYDHVPMFDEGGWPVATSTAHGFIGDTRTSGGSCLLVDVER</sequence>
<keyword evidence="4" id="KW-0378">Hydrolase</keyword>
<dbReference type="InterPro" id="IPR001650">
    <property type="entry name" value="Helicase_C-like"/>
</dbReference>
<dbReference type="SMART" id="SM00487">
    <property type="entry name" value="DEXDc"/>
    <property type="match status" value="1"/>
</dbReference>
<dbReference type="GO" id="GO:0005524">
    <property type="term" value="F:ATP binding"/>
    <property type="evidence" value="ECO:0007669"/>
    <property type="project" value="UniProtKB-KW"/>
</dbReference>
<keyword evidence="2" id="KW-0677">Repeat</keyword>
<dbReference type="InterPro" id="IPR016197">
    <property type="entry name" value="Chromo-like_dom_sf"/>
</dbReference>
<gene>
    <name evidence="11" type="ORF">HJC23_011786</name>
</gene>
<dbReference type="InterPro" id="IPR000330">
    <property type="entry name" value="SNF2_N"/>
</dbReference>
<dbReference type="Gene3D" id="3.40.50.10810">
    <property type="entry name" value="Tandem AAA-ATPase domain"/>
    <property type="match status" value="1"/>
</dbReference>
<dbReference type="Gene3D" id="2.40.50.40">
    <property type="match status" value="2"/>
</dbReference>
<feature type="region of interest" description="Disordered" evidence="7">
    <location>
        <begin position="1"/>
        <end position="205"/>
    </location>
</feature>
<feature type="region of interest" description="Disordered" evidence="7">
    <location>
        <begin position="436"/>
        <end position="478"/>
    </location>
</feature>
<dbReference type="InterPro" id="IPR049730">
    <property type="entry name" value="SNF2/RAD54-like_C"/>
</dbReference>
<feature type="compositionally biased region" description="Polar residues" evidence="7">
    <location>
        <begin position="53"/>
        <end position="62"/>
    </location>
</feature>
<keyword evidence="5" id="KW-0067">ATP-binding</keyword>
<evidence type="ECO:0000256" key="7">
    <source>
        <dbReference type="SAM" id="MobiDB-lite"/>
    </source>
</evidence>
<feature type="domain" description="Helicase ATP-binding" evidence="9">
    <location>
        <begin position="682"/>
        <end position="867"/>
    </location>
</feature>
<dbReference type="SUPFAM" id="SSF54160">
    <property type="entry name" value="Chromo domain-like"/>
    <property type="match status" value="2"/>
</dbReference>
<evidence type="ECO:0000256" key="5">
    <source>
        <dbReference type="ARBA" id="ARBA00022840"/>
    </source>
</evidence>
<dbReference type="SUPFAM" id="SSF52540">
    <property type="entry name" value="P-loop containing nucleoside triphosphate hydrolases"/>
    <property type="match status" value="2"/>
</dbReference>
<evidence type="ECO:0000313" key="12">
    <source>
        <dbReference type="Proteomes" id="UP001516023"/>
    </source>
</evidence>
<protein>
    <submittedName>
        <fullName evidence="11">Uncharacterized protein</fullName>
    </submittedName>
</protein>
<dbReference type="Gene3D" id="1.10.10.60">
    <property type="entry name" value="Homeodomain-like"/>
    <property type="match status" value="1"/>
</dbReference>
<keyword evidence="3" id="KW-0547">Nucleotide-binding</keyword>
<accession>A0ABD3PIS5</accession>
<dbReference type="InterPro" id="IPR027417">
    <property type="entry name" value="P-loop_NTPase"/>
</dbReference>
<evidence type="ECO:0000256" key="1">
    <source>
        <dbReference type="ARBA" id="ARBA00004123"/>
    </source>
</evidence>
<dbReference type="InterPro" id="IPR014001">
    <property type="entry name" value="Helicase_ATP-bd"/>
</dbReference>
<feature type="region of interest" description="Disordered" evidence="7">
    <location>
        <begin position="1352"/>
        <end position="1389"/>
    </location>
</feature>
<feature type="compositionally biased region" description="Basic and acidic residues" evidence="7">
    <location>
        <begin position="1379"/>
        <end position="1389"/>
    </location>
</feature>
<evidence type="ECO:0000313" key="11">
    <source>
        <dbReference type="EMBL" id="KAL3787638.1"/>
    </source>
</evidence>
<dbReference type="PROSITE" id="PS50013">
    <property type="entry name" value="CHROMO_2"/>
    <property type="match status" value="1"/>
</dbReference>
<feature type="compositionally biased region" description="Basic and acidic residues" evidence="7">
    <location>
        <begin position="1313"/>
        <end position="1340"/>
    </location>
</feature>
<evidence type="ECO:0000256" key="2">
    <source>
        <dbReference type="ARBA" id="ARBA00022737"/>
    </source>
</evidence>
<dbReference type="CDD" id="cd18793">
    <property type="entry name" value="SF2_C_SNF"/>
    <property type="match status" value="1"/>
</dbReference>
<feature type="compositionally biased region" description="Polar residues" evidence="7">
    <location>
        <begin position="128"/>
        <end position="141"/>
    </location>
</feature>
<name>A0ABD3PIS5_9STRA</name>
<proteinExistence type="predicted"/>
<evidence type="ECO:0000259" key="8">
    <source>
        <dbReference type="PROSITE" id="PS50013"/>
    </source>
</evidence>
<dbReference type="Gene3D" id="3.40.50.300">
    <property type="entry name" value="P-loop containing nucleotide triphosphate hydrolases"/>
    <property type="match status" value="1"/>
</dbReference>
<evidence type="ECO:0000259" key="9">
    <source>
        <dbReference type="PROSITE" id="PS51192"/>
    </source>
</evidence>
<dbReference type="PANTHER" id="PTHR45623">
    <property type="entry name" value="CHROMODOMAIN-HELICASE-DNA-BINDING PROTEIN 3-RELATED-RELATED"/>
    <property type="match status" value="1"/>
</dbReference>
<reference evidence="11 12" key="1">
    <citation type="journal article" date="2020" name="G3 (Bethesda)">
        <title>Improved Reference Genome for Cyclotella cryptica CCMP332, a Model for Cell Wall Morphogenesis, Salinity Adaptation, and Lipid Production in Diatoms (Bacillariophyta).</title>
        <authorList>
            <person name="Roberts W.R."/>
            <person name="Downey K.M."/>
            <person name="Ruck E.C."/>
            <person name="Traller J.C."/>
            <person name="Alverson A.J."/>
        </authorList>
    </citation>
    <scope>NUCLEOTIDE SEQUENCE [LARGE SCALE GENOMIC DNA]</scope>
    <source>
        <strain evidence="11 12">CCMP332</strain>
    </source>
</reference>
<keyword evidence="6" id="KW-0539">Nucleus</keyword>
<dbReference type="SMART" id="SM00298">
    <property type="entry name" value="CHROMO"/>
    <property type="match status" value="2"/>
</dbReference>
<keyword evidence="12" id="KW-1185">Reference proteome</keyword>
<comment type="caution">
    <text evidence="11">The sequence shown here is derived from an EMBL/GenBank/DDBJ whole genome shotgun (WGS) entry which is preliminary data.</text>
</comment>
<feature type="compositionally biased region" description="Polar residues" evidence="7">
    <location>
        <begin position="8"/>
        <end position="19"/>
    </location>
</feature>
<evidence type="ECO:0000259" key="10">
    <source>
        <dbReference type="PROSITE" id="PS51194"/>
    </source>
</evidence>
<feature type="region of interest" description="Disordered" evidence="7">
    <location>
        <begin position="1171"/>
        <end position="1193"/>
    </location>
</feature>